<dbReference type="OrthoDB" id="277802at2759"/>
<dbReference type="SUPFAM" id="SSF54928">
    <property type="entry name" value="RNA-binding domain, RBD"/>
    <property type="match status" value="1"/>
</dbReference>
<evidence type="ECO:0000256" key="1">
    <source>
        <dbReference type="ARBA" id="ARBA00022884"/>
    </source>
</evidence>
<dbReference type="PROSITE" id="PS50102">
    <property type="entry name" value="RRM"/>
    <property type="match status" value="2"/>
</dbReference>
<dbReference type="GO" id="GO:0000398">
    <property type="term" value="P:mRNA splicing, via spliceosome"/>
    <property type="evidence" value="ECO:0007669"/>
    <property type="project" value="TreeGrafter"/>
</dbReference>
<dbReference type="InterPro" id="IPR000504">
    <property type="entry name" value="RRM_dom"/>
</dbReference>
<evidence type="ECO:0000259" key="4">
    <source>
        <dbReference type="PROSITE" id="PS50102"/>
    </source>
</evidence>
<reference evidence="5 6" key="2">
    <citation type="submission" date="2016-08" db="EMBL/GenBank/DDBJ databases">
        <title>Pervasive Adenine N6-methylation of Active Genes in Fungi.</title>
        <authorList>
            <consortium name="DOE Joint Genome Institute"/>
            <person name="Mondo S.J."/>
            <person name="Dannebaum R.O."/>
            <person name="Kuo R.C."/>
            <person name="Labutti K."/>
            <person name="Haridas S."/>
            <person name="Kuo A."/>
            <person name="Salamov A."/>
            <person name="Ahrendt S.R."/>
            <person name="Lipzen A."/>
            <person name="Sullivan W."/>
            <person name="Andreopoulos W.B."/>
            <person name="Clum A."/>
            <person name="Lindquist E."/>
            <person name="Daum C."/>
            <person name="Ramamoorthy G.K."/>
            <person name="Gryganskyi A."/>
            <person name="Culley D."/>
            <person name="Magnuson J.K."/>
            <person name="James T.Y."/>
            <person name="O'Malley M.A."/>
            <person name="Stajich J.E."/>
            <person name="Spatafora J.W."/>
            <person name="Visel A."/>
            <person name="Grigoriev I.V."/>
        </authorList>
    </citation>
    <scope>NUCLEOTIDE SEQUENCE [LARGE SCALE GENOMIC DNA]</scope>
    <source>
        <strain evidence="5 6">S4</strain>
    </source>
</reference>
<dbReference type="GO" id="GO:0005689">
    <property type="term" value="C:U12-type spliceosomal complex"/>
    <property type="evidence" value="ECO:0007669"/>
    <property type="project" value="TreeGrafter"/>
</dbReference>
<dbReference type="Gene3D" id="6.10.250.610">
    <property type="match status" value="1"/>
</dbReference>
<dbReference type="EMBL" id="MCFG01000035">
    <property type="protein sequence ID" value="ORX85471.1"/>
    <property type="molecule type" value="Genomic_DNA"/>
</dbReference>
<keyword evidence="6" id="KW-1185">Reference proteome</keyword>
<dbReference type="Gene3D" id="3.30.70.330">
    <property type="match status" value="2"/>
</dbReference>
<dbReference type="Proteomes" id="UP000193944">
    <property type="component" value="Unassembled WGS sequence"/>
</dbReference>
<dbReference type="STRING" id="1754192.A0A1Y1XI74"/>
<protein>
    <recommendedName>
        <fullName evidence="4">RRM domain-containing protein</fullName>
    </recommendedName>
</protein>
<organism evidence="5 6">
    <name type="scientific">Anaeromyces robustus</name>
    <dbReference type="NCBI Taxonomy" id="1754192"/>
    <lineage>
        <taxon>Eukaryota</taxon>
        <taxon>Fungi</taxon>
        <taxon>Fungi incertae sedis</taxon>
        <taxon>Chytridiomycota</taxon>
        <taxon>Chytridiomycota incertae sedis</taxon>
        <taxon>Neocallimastigomycetes</taxon>
        <taxon>Neocallimastigales</taxon>
        <taxon>Neocallimastigaceae</taxon>
        <taxon>Anaeromyces</taxon>
    </lineage>
</organism>
<reference evidence="5 6" key="1">
    <citation type="submission" date="2016-08" db="EMBL/GenBank/DDBJ databases">
        <title>A Parts List for Fungal Cellulosomes Revealed by Comparative Genomics.</title>
        <authorList>
            <consortium name="DOE Joint Genome Institute"/>
            <person name="Haitjema C.H."/>
            <person name="Gilmore S.P."/>
            <person name="Henske J.K."/>
            <person name="Solomon K.V."/>
            <person name="De Groot R."/>
            <person name="Kuo A."/>
            <person name="Mondo S.J."/>
            <person name="Salamov A.A."/>
            <person name="Labutti K."/>
            <person name="Zhao Z."/>
            <person name="Chiniquy J."/>
            <person name="Barry K."/>
            <person name="Brewer H.M."/>
            <person name="Purvine S.O."/>
            <person name="Wright A.T."/>
            <person name="Boxma B."/>
            <person name="Van Alen T."/>
            <person name="Hackstein J.H."/>
            <person name="Baker S.E."/>
            <person name="Grigoriev I.V."/>
            <person name="O'Malley M.A."/>
        </authorList>
    </citation>
    <scope>NUCLEOTIDE SEQUENCE [LARGE SCALE GENOMIC DNA]</scope>
    <source>
        <strain evidence="5 6">S4</strain>
    </source>
</reference>
<evidence type="ECO:0000256" key="3">
    <source>
        <dbReference type="SAM" id="MobiDB-lite"/>
    </source>
</evidence>
<dbReference type="InterPro" id="IPR035979">
    <property type="entry name" value="RBD_domain_sf"/>
</dbReference>
<dbReference type="SMART" id="SM00360">
    <property type="entry name" value="RRM"/>
    <property type="match status" value="2"/>
</dbReference>
<feature type="region of interest" description="Disordered" evidence="3">
    <location>
        <begin position="221"/>
        <end position="246"/>
    </location>
</feature>
<feature type="domain" description="RRM" evidence="4">
    <location>
        <begin position="6"/>
        <end position="84"/>
    </location>
</feature>
<evidence type="ECO:0000256" key="2">
    <source>
        <dbReference type="PROSITE-ProRule" id="PRU00176"/>
    </source>
</evidence>
<dbReference type="PANTHER" id="PTHR16105">
    <property type="entry name" value="RNA-BINDING REGION-CONTAINING PROTEIN 3"/>
    <property type="match status" value="1"/>
</dbReference>
<feature type="domain" description="RRM" evidence="4">
    <location>
        <begin position="354"/>
        <end position="436"/>
    </location>
</feature>
<dbReference type="InterPro" id="IPR012677">
    <property type="entry name" value="Nucleotide-bd_a/b_plait_sf"/>
</dbReference>
<evidence type="ECO:0000313" key="5">
    <source>
        <dbReference type="EMBL" id="ORX85471.1"/>
    </source>
</evidence>
<sequence length="438" mass="50436">MDLNITTLKIKNIPNFILNDKKKVEELFKQFGGIDIRTFISSTGFNGYAYVNFPNRDLASLASVRIQQLSFEANKYLSVEFAIPDQDKINKIQSLNFNTSYTPENNQNLLANNQINLINEIAVPNNENIIQGEYNKNPSPIAPELGIDYPSMPTLKYQYPPPNPDIIINIMNAIVAVPKLYVQVIHLMNKMNLPPPFGEATTMTPMLYNYFYKNKTETKKRKKRDALLSSDESELESDDDINNNMKKDNLPINDLVKTTITTHQNKKTKLMMPQNEIQIKFNVENETSENKNESVLTEKNEIINSNQINTDALKSYETNKNCISIDDLKKNKISQEEMEKLPAYRNYKEGIPSRTLFLKNINVKLTKEKDLEYIFGRYLKDEEIKEKLHIRLMTSGRMKGQAFIKLPTVEMASILLKEVHGYILNEKAIIIQYGKSNN</sequence>
<dbReference type="PANTHER" id="PTHR16105:SF0">
    <property type="entry name" value="RNA-BINDING REGION-CONTAINING PROTEIN 3"/>
    <property type="match status" value="1"/>
</dbReference>
<dbReference type="Pfam" id="PF00076">
    <property type="entry name" value="RRM_1"/>
    <property type="match status" value="1"/>
</dbReference>
<proteinExistence type="predicted"/>
<feature type="compositionally biased region" description="Acidic residues" evidence="3">
    <location>
        <begin position="231"/>
        <end position="241"/>
    </location>
</feature>
<evidence type="ECO:0000313" key="6">
    <source>
        <dbReference type="Proteomes" id="UP000193944"/>
    </source>
</evidence>
<comment type="caution">
    <text evidence="5">The sequence shown here is derived from an EMBL/GenBank/DDBJ whole genome shotgun (WGS) entry which is preliminary data.</text>
</comment>
<dbReference type="InterPro" id="IPR045164">
    <property type="entry name" value="RBM41/RNPC3"/>
</dbReference>
<keyword evidence="1 2" id="KW-0694">RNA-binding</keyword>
<gene>
    <name evidence="5" type="ORF">BCR32DRAFT_290669</name>
</gene>
<dbReference type="GO" id="GO:0097157">
    <property type="term" value="F:pre-mRNA intronic binding"/>
    <property type="evidence" value="ECO:0007669"/>
    <property type="project" value="TreeGrafter"/>
</dbReference>
<dbReference type="GO" id="GO:0030626">
    <property type="term" value="F:U12 snRNA binding"/>
    <property type="evidence" value="ECO:0007669"/>
    <property type="project" value="TreeGrafter"/>
</dbReference>
<accession>A0A1Y1XI74</accession>
<dbReference type="AlphaFoldDB" id="A0A1Y1XI74"/>
<name>A0A1Y1XI74_9FUNG</name>